<feature type="compositionally biased region" description="Low complexity" evidence="1">
    <location>
        <begin position="294"/>
        <end position="316"/>
    </location>
</feature>
<evidence type="ECO:0000256" key="1">
    <source>
        <dbReference type="SAM" id="MobiDB-lite"/>
    </source>
</evidence>
<feature type="region of interest" description="Disordered" evidence="1">
    <location>
        <begin position="294"/>
        <end position="344"/>
    </location>
</feature>
<feature type="region of interest" description="Disordered" evidence="1">
    <location>
        <begin position="242"/>
        <end position="280"/>
    </location>
</feature>
<keyword evidence="2" id="KW-0732">Signal</keyword>
<evidence type="ECO:0000313" key="3">
    <source>
        <dbReference type="EMBL" id="KAK4219374.1"/>
    </source>
</evidence>
<dbReference type="PANTHER" id="PTHR39599:SF2">
    <property type="entry name" value="ANCHORED PROTEIN, PUTATIVE (AFU_ORTHOLOGUE AFUA_1G09650)-RELATED"/>
    <property type="match status" value="1"/>
</dbReference>
<organism evidence="3 4">
    <name type="scientific">Rhypophila decipiens</name>
    <dbReference type="NCBI Taxonomy" id="261697"/>
    <lineage>
        <taxon>Eukaryota</taxon>
        <taxon>Fungi</taxon>
        <taxon>Dikarya</taxon>
        <taxon>Ascomycota</taxon>
        <taxon>Pezizomycotina</taxon>
        <taxon>Sordariomycetes</taxon>
        <taxon>Sordariomycetidae</taxon>
        <taxon>Sordariales</taxon>
        <taxon>Naviculisporaceae</taxon>
        <taxon>Rhypophila</taxon>
    </lineage>
</organism>
<evidence type="ECO:0000313" key="4">
    <source>
        <dbReference type="Proteomes" id="UP001301769"/>
    </source>
</evidence>
<feature type="signal peptide" evidence="2">
    <location>
        <begin position="1"/>
        <end position="21"/>
    </location>
</feature>
<dbReference type="AlphaFoldDB" id="A0AAN6YHT8"/>
<gene>
    <name evidence="3" type="ORF">QBC37DRAFT_367952</name>
</gene>
<keyword evidence="4" id="KW-1185">Reference proteome</keyword>
<dbReference type="PANTHER" id="PTHR39599">
    <property type="entry name" value="GPI-ANCHORED PROTEIN (EUROFUNG)-RELATED-RELATED"/>
    <property type="match status" value="1"/>
</dbReference>
<reference evidence="3" key="1">
    <citation type="journal article" date="2023" name="Mol. Phylogenet. Evol.">
        <title>Genome-scale phylogeny and comparative genomics of the fungal order Sordariales.</title>
        <authorList>
            <person name="Hensen N."/>
            <person name="Bonometti L."/>
            <person name="Westerberg I."/>
            <person name="Brannstrom I.O."/>
            <person name="Guillou S."/>
            <person name="Cros-Aarteil S."/>
            <person name="Calhoun S."/>
            <person name="Haridas S."/>
            <person name="Kuo A."/>
            <person name="Mondo S."/>
            <person name="Pangilinan J."/>
            <person name="Riley R."/>
            <person name="LaButti K."/>
            <person name="Andreopoulos B."/>
            <person name="Lipzen A."/>
            <person name="Chen C."/>
            <person name="Yan M."/>
            <person name="Daum C."/>
            <person name="Ng V."/>
            <person name="Clum A."/>
            <person name="Steindorff A."/>
            <person name="Ohm R.A."/>
            <person name="Martin F."/>
            <person name="Silar P."/>
            <person name="Natvig D.O."/>
            <person name="Lalanne C."/>
            <person name="Gautier V."/>
            <person name="Ament-Velasquez S.L."/>
            <person name="Kruys A."/>
            <person name="Hutchinson M.I."/>
            <person name="Powell A.J."/>
            <person name="Barry K."/>
            <person name="Miller A.N."/>
            <person name="Grigoriev I.V."/>
            <person name="Debuchy R."/>
            <person name="Gladieux P."/>
            <person name="Hiltunen Thoren M."/>
            <person name="Johannesson H."/>
        </authorList>
    </citation>
    <scope>NUCLEOTIDE SEQUENCE</scope>
    <source>
        <strain evidence="3">PSN293</strain>
    </source>
</reference>
<comment type="caution">
    <text evidence="3">The sequence shown here is derived from an EMBL/GenBank/DDBJ whole genome shotgun (WGS) entry which is preliminary data.</text>
</comment>
<evidence type="ECO:0000256" key="2">
    <source>
        <dbReference type="SAM" id="SignalP"/>
    </source>
</evidence>
<dbReference type="Proteomes" id="UP001301769">
    <property type="component" value="Unassembled WGS sequence"/>
</dbReference>
<proteinExistence type="predicted"/>
<sequence length="495" mass="50437">MRIHALPFSLWLLLMAADIEARDTQAQQQQSKLLPTAIKKMSPDQGEKFFPHYYAFADDSFAQVTEPLSPIVARRLSEDEDDERRLFANASTELPFRQPFAPHLGGLVFTSDDDDGGHYGRHNRALGDGAGSESSSRRRNLFQRAAEALAWLERRDWSCPSGTSSCAAIGYPNSCCENDEVCVEITDTGLGNVGCCPQGATCGGSVSQCSNGNTPCASDIGGGCCIPGYVCQGVGCVRSSTVTPVPTTTQQQQPPAGGPTGVTTITSTSTSTGQGSGSGPTTVVVTVIVTITPSQSPPQTTTRTTTQTTTAAPVTSNSNENPIPPIRPTSSIDDGSGNGNGGGSGDGGGINTFCPTGFYACVASAGGGCCQTGRDCQTTSCPPVQMTTIVNSNGITVAVAVPSTGVPAAATTGTCADGWFLCGKDAGPVAGCCPSGYACGTASCTVRNSQATGTVAKELPGSSNSAPSWRNPSRLGGLGAAVLVMGVVVGMGLAL</sequence>
<dbReference type="EMBL" id="MU858048">
    <property type="protein sequence ID" value="KAK4219374.1"/>
    <property type="molecule type" value="Genomic_DNA"/>
</dbReference>
<protein>
    <recommendedName>
        <fullName evidence="5">GPI anchored protein</fullName>
    </recommendedName>
</protein>
<reference evidence="3" key="2">
    <citation type="submission" date="2023-05" db="EMBL/GenBank/DDBJ databases">
        <authorList>
            <consortium name="Lawrence Berkeley National Laboratory"/>
            <person name="Steindorff A."/>
            <person name="Hensen N."/>
            <person name="Bonometti L."/>
            <person name="Westerberg I."/>
            <person name="Brannstrom I.O."/>
            <person name="Guillou S."/>
            <person name="Cros-Aarteil S."/>
            <person name="Calhoun S."/>
            <person name="Haridas S."/>
            <person name="Kuo A."/>
            <person name="Mondo S."/>
            <person name="Pangilinan J."/>
            <person name="Riley R."/>
            <person name="Labutti K."/>
            <person name="Andreopoulos B."/>
            <person name="Lipzen A."/>
            <person name="Chen C."/>
            <person name="Yanf M."/>
            <person name="Daum C."/>
            <person name="Ng V."/>
            <person name="Clum A."/>
            <person name="Ohm R."/>
            <person name="Martin F."/>
            <person name="Silar P."/>
            <person name="Natvig D."/>
            <person name="Lalanne C."/>
            <person name="Gautier V."/>
            <person name="Ament-Velasquez S.L."/>
            <person name="Kruys A."/>
            <person name="Hutchinson M.I."/>
            <person name="Powell A.J."/>
            <person name="Barry K."/>
            <person name="Miller A.N."/>
            <person name="Grigoriev I.V."/>
            <person name="Debuchy R."/>
            <person name="Gladieux P."/>
            <person name="Thoren M.H."/>
            <person name="Johannesson H."/>
        </authorList>
    </citation>
    <scope>NUCLEOTIDE SEQUENCE</scope>
    <source>
        <strain evidence="3">PSN293</strain>
    </source>
</reference>
<accession>A0AAN6YHT8</accession>
<name>A0AAN6YHT8_9PEZI</name>
<feature type="chain" id="PRO_5042960796" description="GPI anchored protein" evidence="2">
    <location>
        <begin position="22"/>
        <end position="495"/>
    </location>
</feature>
<evidence type="ECO:0008006" key="5">
    <source>
        <dbReference type="Google" id="ProtNLM"/>
    </source>
</evidence>